<feature type="signal peptide" evidence="1">
    <location>
        <begin position="1"/>
        <end position="24"/>
    </location>
</feature>
<keyword evidence="1" id="KW-0732">Signal</keyword>
<dbReference type="Proteomes" id="UP000580250">
    <property type="component" value="Unassembled WGS sequence"/>
</dbReference>
<comment type="caution">
    <text evidence="2">The sequence shown here is derived from an EMBL/GenBank/DDBJ whole genome shotgun (WGS) entry which is preliminary data.</text>
</comment>
<evidence type="ECO:0000313" key="3">
    <source>
        <dbReference type="Proteomes" id="UP000580250"/>
    </source>
</evidence>
<dbReference type="EMBL" id="CAJEWN010000181">
    <property type="protein sequence ID" value="CAD2171305.1"/>
    <property type="molecule type" value="Genomic_DNA"/>
</dbReference>
<sequence>MAYLNIILLLFLFTNFCLFQLTCGCVGKNIGGCNDKDNRCCPGLDCKTKGDGSSICRPYGCINNGDKICNKPHDESTACCYGRICSFQTGKCVTCLPKDESCGDGLIKFKCCWPFTVMMELVLNLVY</sequence>
<gene>
    <name evidence="2" type="ORF">MENT_LOCUS22767</name>
</gene>
<proteinExistence type="predicted"/>
<dbReference type="AlphaFoldDB" id="A0A6V7V8L7"/>
<reference evidence="2 3" key="1">
    <citation type="submission" date="2020-08" db="EMBL/GenBank/DDBJ databases">
        <authorList>
            <person name="Koutsovoulos G."/>
            <person name="Danchin GJ E."/>
        </authorList>
    </citation>
    <scope>NUCLEOTIDE SEQUENCE [LARGE SCALE GENOMIC DNA]</scope>
</reference>
<feature type="chain" id="PRO_5028241655" evidence="1">
    <location>
        <begin position="25"/>
        <end position="127"/>
    </location>
</feature>
<protein>
    <submittedName>
        <fullName evidence="2">Uncharacterized protein</fullName>
    </submittedName>
</protein>
<evidence type="ECO:0000256" key="1">
    <source>
        <dbReference type="SAM" id="SignalP"/>
    </source>
</evidence>
<accession>A0A6V7V8L7</accession>
<name>A0A6V7V8L7_MELEN</name>
<organism evidence="2 3">
    <name type="scientific">Meloidogyne enterolobii</name>
    <name type="common">Root-knot nematode worm</name>
    <name type="synonym">Meloidogyne mayaguensis</name>
    <dbReference type="NCBI Taxonomy" id="390850"/>
    <lineage>
        <taxon>Eukaryota</taxon>
        <taxon>Metazoa</taxon>
        <taxon>Ecdysozoa</taxon>
        <taxon>Nematoda</taxon>
        <taxon>Chromadorea</taxon>
        <taxon>Rhabditida</taxon>
        <taxon>Tylenchina</taxon>
        <taxon>Tylenchomorpha</taxon>
        <taxon>Tylenchoidea</taxon>
        <taxon>Meloidogynidae</taxon>
        <taxon>Meloidogyninae</taxon>
        <taxon>Meloidogyne</taxon>
    </lineage>
</organism>
<evidence type="ECO:0000313" key="2">
    <source>
        <dbReference type="EMBL" id="CAD2171305.1"/>
    </source>
</evidence>